<evidence type="ECO:0000256" key="6">
    <source>
        <dbReference type="RuleBase" id="RU004057"/>
    </source>
</evidence>
<name>A0A6I6JFX5_9BACT</name>
<keyword evidence="5 9" id="KW-0472">Membrane</keyword>
<keyword evidence="3 9" id="KW-0812">Transmembrane</keyword>
<dbReference type="KEGG" id="psel:GM415_16930"/>
<evidence type="ECO:0000256" key="7">
    <source>
        <dbReference type="SAM" id="Coils"/>
    </source>
</evidence>
<keyword evidence="12" id="KW-1185">Reference proteome</keyword>
<evidence type="ECO:0000256" key="3">
    <source>
        <dbReference type="ARBA" id="ARBA00022692"/>
    </source>
</evidence>
<dbReference type="EMBL" id="CP046400">
    <property type="protein sequence ID" value="QGY41735.1"/>
    <property type="molecule type" value="Genomic_DNA"/>
</dbReference>
<feature type="transmembrane region" description="Helical" evidence="9">
    <location>
        <begin position="412"/>
        <end position="436"/>
    </location>
</feature>
<evidence type="ECO:0000256" key="4">
    <source>
        <dbReference type="ARBA" id="ARBA00022989"/>
    </source>
</evidence>
<feature type="region of interest" description="Disordered" evidence="8">
    <location>
        <begin position="1"/>
        <end position="45"/>
    </location>
</feature>
<proteinExistence type="inferred from homology"/>
<keyword evidence="2" id="KW-1003">Cell membrane</keyword>
<dbReference type="PANTHER" id="PTHR30625:SF11">
    <property type="entry name" value="MOTA_TOLQ_EXBB PROTON CHANNEL DOMAIN-CONTAINING PROTEIN"/>
    <property type="match status" value="1"/>
</dbReference>
<evidence type="ECO:0000256" key="1">
    <source>
        <dbReference type="ARBA" id="ARBA00004651"/>
    </source>
</evidence>
<evidence type="ECO:0000313" key="11">
    <source>
        <dbReference type="EMBL" id="QGY41735.1"/>
    </source>
</evidence>
<evidence type="ECO:0000313" key="12">
    <source>
        <dbReference type="Proteomes" id="UP000428328"/>
    </source>
</evidence>
<feature type="transmembrane region" description="Helical" evidence="9">
    <location>
        <begin position="456"/>
        <end position="477"/>
    </location>
</feature>
<reference evidence="11 12" key="1">
    <citation type="submission" date="2019-11" db="EMBL/GenBank/DDBJ databases">
        <authorList>
            <person name="Zheng R.K."/>
            <person name="Sun C.M."/>
        </authorList>
    </citation>
    <scope>NUCLEOTIDE SEQUENCE [LARGE SCALE GENOMIC DNA]</scope>
    <source>
        <strain evidence="11 12">SRB007</strain>
    </source>
</reference>
<dbReference type="GO" id="GO:0017038">
    <property type="term" value="P:protein import"/>
    <property type="evidence" value="ECO:0007669"/>
    <property type="project" value="TreeGrafter"/>
</dbReference>
<organism evidence="11 12">
    <name type="scientific">Pseudodesulfovibrio cashew</name>
    <dbReference type="NCBI Taxonomy" id="2678688"/>
    <lineage>
        <taxon>Bacteria</taxon>
        <taxon>Pseudomonadati</taxon>
        <taxon>Thermodesulfobacteriota</taxon>
        <taxon>Desulfovibrionia</taxon>
        <taxon>Desulfovibrionales</taxon>
        <taxon>Desulfovibrionaceae</taxon>
    </lineage>
</organism>
<evidence type="ECO:0000256" key="8">
    <source>
        <dbReference type="SAM" id="MobiDB-lite"/>
    </source>
</evidence>
<feature type="domain" description="MotA/TolQ/ExbB proton channel" evidence="10">
    <location>
        <begin position="392"/>
        <end position="493"/>
    </location>
</feature>
<protein>
    <recommendedName>
        <fullName evidence="10">MotA/TolQ/ExbB proton channel domain-containing protein</fullName>
    </recommendedName>
</protein>
<comment type="similarity">
    <text evidence="6">Belongs to the exbB/tolQ family.</text>
</comment>
<sequence>MGTPGRRISQGSDQGHPDRTKAADRRARHPARRHHRRTDARNDGGAMTGLRPVLVLFMLVLLSLPHPAGAAESASTGAAERLNKLAESMDERTAALERMLSLDRAELRARVAALRKTMADETARLDKRTAELAALRKEREAKERQYDEAAADMRSVEDAVRANAAQARTLLEDSAVTSLRPGRLAPLERIAASEAFPGLNEISSLAALLLEEIQRGGSAETLSGDFLGPNGLSRHGTLLRGGSLFLGATDGSDAFLLKPGSTPPTAVASTPSGAESAIAAWAERDGSELPLDPAHGAALSLLQARRTVDDWLQGGGMLLWPILAAGLLAGLAIVYKSVRLLALRPAPVDFTASLRAAVDKGGWPDVEELLRSMPRVPAARVLLKTGPEAGTELRDKQLQEGFLTELRRMESLLGFIAVMAAVAPLLGLLGTVTGMIDSFQAVTIFGTSNPRIMSGGISEALITTQAGLGVAIPVMLLHHFLKQRVRTLAGDMEQQCAALLALLAGRKRKRHA</sequence>
<dbReference type="InterPro" id="IPR002898">
    <property type="entry name" value="MotA_ExbB_proton_chnl"/>
</dbReference>
<dbReference type="AlphaFoldDB" id="A0A6I6JFX5"/>
<accession>A0A6I6JFX5</accession>
<keyword evidence="6" id="KW-0813">Transport</keyword>
<keyword evidence="4 9" id="KW-1133">Transmembrane helix</keyword>
<evidence type="ECO:0000256" key="9">
    <source>
        <dbReference type="SAM" id="Phobius"/>
    </source>
</evidence>
<feature type="compositionally biased region" description="Basic and acidic residues" evidence="8">
    <location>
        <begin position="15"/>
        <end position="25"/>
    </location>
</feature>
<dbReference type="Pfam" id="PF01618">
    <property type="entry name" value="MotA_ExbB"/>
    <property type="match status" value="1"/>
</dbReference>
<evidence type="ECO:0000256" key="2">
    <source>
        <dbReference type="ARBA" id="ARBA00022475"/>
    </source>
</evidence>
<dbReference type="Proteomes" id="UP000428328">
    <property type="component" value="Chromosome"/>
</dbReference>
<evidence type="ECO:0000259" key="10">
    <source>
        <dbReference type="Pfam" id="PF01618"/>
    </source>
</evidence>
<gene>
    <name evidence="11" type="ORF">GM415_16930</name>
</gene>
<keyword evidence="6" id="KW-0653">Protein transport</keyword>
<feature type="compositionally biased region" description="Basic residues" evidence="8">
    <location>
        <begin position="26"/>
        <end position="38"/>
    </location>
</feature>
<keyword evidence="7" id="KW-0175">Coiled coil</keyword>
<dbReference type="PANTHER" id="PTHR30625">
    <property type="entry name" value="PROTEIN TOLQ"/>
    <property type="match status" value="1"/>
</dbReference>
<dbReference type="GO" id="GO:0005886">
    <property type="term" value="C:plasma membrane"/>
    <property type="evidence" value="ECO:0007669"/>
    <property type="project" value="UniProtKB-SubCell"/>
</dbReference>
<feature type="transmembrane region" description="Helical" evidence="9">
    <location>
        <begin position="311"/>
        <end position="335"/>
    </location>
</feature>
<feature type="coiled-coil region" evidence="7">
    <location>
        <begin position="79"/>
        <end position="159"/>
    </location>
</feature>
<dbReference type="InterPro" id="IPR050790">
    <property type="entry name" value="ExbB/TolQ_transport"/>
</dbReference>
<comment type="subcellular location">
    <subcellularLocation>
        <location evidence="1">Cell membrane</location>
        <topology evidence="1">Multi-pass membrane protein</topology>
    </subcellularLocation>
    <subcellularLocation>
        <location evidence="6">Membrane</location>
        <topology evidence="6">Multi-pass membrane protein</topology>
    </subcellularLocation>
</comment>
<evidence type="ECO:0000256" key="5">
    <source>
        <dbReference type="ARBA" id="ARBA00023136"/>
    </source>
</evidence>